<evidence type="ECO:0000256" key="8">
    <source>
        <dbReference type="SAM" id="MobiDB-lite"/>
    </source>
</evidence>
<feature type="compositionally biased region" description="Basic residues" evidence="8">
    <location>
        <begin position="30"/>
        <end position="44"/>
    </location>
</feature>
<evidence type="ECO:0000256" key="1">
    <source>
        <dbReference type="ARBA" id="ARBA00004167"/>
    </source>
</evidence>
<comment type="caution">
    <text evidence="12">The sequence shown here is derived from an EMBL/GenBank/DDBJ whole genome shotgun (WGS) entry which is preliminary data.</text>
</comment>
<dbReference type="InterPro" id="IPR042201">
    <property type="entry name" value="FH2_Formin_sf"/>
</dbReference>
<feature type="region of interest" description="Disordered" evidence="8">
    <location>
        <begin position="167"/>
        <end position="320"/>
    </location>
</feature>
<feature type="compositionally biased region" description="Pro residues" evidence="8">
    <location>
        <begin position="57"/>
        <end position="70"/>
    </location>
</feature>
<feature type="compositionally biased region" description="Low complexity" evidence="8">
    <location>
        <begin position="272"/>
        <end position="289"/>
    </location>
</feature>
<name>A0A833VEK4_9POAL</name>
<feature type="compositionally biased region" description="Pro residues" evidence="8">
    <location>
        <begin position="96"/>
        <end position="108"/>
    </location>
</feature>
<dbReference type="SMART" id="SM00498">
    <property type="entry name" value="FH2"/>
    <property type="match status" value="1"/>
</dbReference>
<evidence type="ECO:0000256" key="9">
    <source>
        <dbReference type="SAM" id="Phobius"/>
    </source>
</evidence>
<dbReference type="OrthoDB" id="1668162at2759"/>
<feature type="compositionally biased region" description="Pro residues" evidence="8">
    <location>
        <begin position="308"/>
        <end position="317"/>
    </location>
</feature>
<dbReference type="PROSITE" id="PS51444">
    <property type="entry name" value="FH2"/>
    <property type="match status" value="1"/>
</dbReference>
<dbReference type="Gene3D" id="1.20.58.2220">
    <property type="entry name" value="Formin, FH2 domain"/>
    <property type="match status" value="1"/>
</dbReference>
<feature type="transmembrane region" description="Helical" evidence="9">
    <location>
        <begin position="138"/>
        <end position="161"/>
    </location>
</feature>
<dbReference type="PANTHER" id="PTHR23213:SF347">
    <property type="entry name" value="FORMIN-LIKE PROTEIN 14"/>
    <property type="match status" value="1"/>
</dbReference>
<dbReference type="EMBL" id="SWLB01000026">
    <property type="protein sequence ID" value="KAF3321749.1"/>
    <property type="molecule type" value="Genomic_DNA"/>
</dbReference>
<protein>
    <recommendedName>
        <fullName evidence="7">Formin-like protein</fullName>
    </recommendedName>
</protein>
<dbReference type="Pfam" id="PF02181">
    <property type="entry name" value="FH2"/>
    <property type="match status" value="1"/>
</dbReference>
<evidence type="ECO:0000313" key="13">
    <source>
        <dbReference type="Proteomes" id="UP000623129"/>
    </source>
</evidence>
<keyword evidence="3 10" id="KW-0732">Signal</keyword>
<keyword evidence="5 9" id="KW-0472">Membrane</keyword>
<dbReference type="PANTHER" id="PTHR23213">
    <property type="entry name" value="FORMIN-RELATED"/>
    <property type="match status" value="1"/>
</dbReference>
<evidence type="ECO:0000259" key="11">
    <source>
        <dbReference type="PROSITE" id="PS51444"/>
    </source>
</evidence>
<feature type="signal peptide" evidence="10">
    <location>
        <begin position="1"/>
        <end position="25"/>
    </location>
</feature>
<keyword evidence="2 9" id="KW-0812">Transmembrane</keyword>
<sequence length="746" mass="81485">MIIRTICSLLLSSLLFTLLYHRLSPQNPKPSHHRRILRGHHHHPPPPLTAGTTSIPPALPPAQPPSPTFPKYPSSSLPTPTTPTTTTPFTTFPFFPSLPSPPPPPAPPASVSSFHTFPANITSVLPTAPHSAAPSRNLLPTILLPLLSVSLLALLLFLLLVQLRRRRHRSPSTKDARSDSIRLFPPPPPSTSNPSTEFLYLGTLVSPHGTSQPLDPTTSTDAGGGGAASGGPASPELRPLPPLPRQLGCSHGMVDKFDGSAPSSVSDPDMASTSVSSSLPTSSSPTRFSRSSKESETWSGAGRDGELRPPPIPPPPGILLRRANLYQNSNPNPYMQRNEGPRLKPFFWDKVPSSSSRVMAWDHLKSGSFQLNEEMIQSLFGCKTAANGPGKLFNAKMGVCSTDEENVLIMEQKKSQNIAILLKALNVSKEQVCEALLEGNVANIGSEVLEALMKMSPTKDEESKLKGHRDDSPFKFGPAEAFIKAVIEIPFAFKRIDAMLFIADFDLEVSYLKGSFKILEGACDELRNCRLFHKLLDAVLKTGNRINSGTHRGDAKAFKLDTLLKLADIKSNDGKSTLLHFIILEVIKSENLAPQFTTSLESELASVKKASTIDPNELTRIVSKLSNGIEKVRNVIQLNRPLVENGRGLSFHDRMSVFLQRAEEQILEIQGRENVALSSVIDMAEFFHGDSVKEENEPFRIFGVVRDFLTLLDSKICKEAGKMNECGVRNYTCHIPVNADKIPSLI</sequence>
<feature type="region of interest" description="Disordered" evidence="8">
    <location>
        <begin position="27"/>
        <end position="111"/>
    </location>
</feature>
<evidence type="ECO:0000256" key="2">
    <source>
        <dbReference type="ARBA" id="ARBA00022692"/>
    </source>
</evidence>
<reference evidence="12" key="1">
    <citation type="submission" date="2020-01" db="EMBL/GenBank/DDBJ databases">
        <title>Genome sequence of Kobresia littledalei, the first chromosome-level genome in the family Cyperaceae.</title>
        <authorList>
            <person name="Qu G."/>
        </authorList>
    </citation>
    <scope>NUCLEOTIDE SEQUENCE</scope>
    <source>
        <strain evidence="12">C.B.Clarke</strain>
        <tissue evidence="12">Leaf</tissue>
    </source>
</reference>
<dbReference type="InterPro" id="IPR015425">
    <property type="entry name" value="FH2_Formin"/>
</dbReference>
<evidence type="ECO:0000256" key="6">
    <source>
        <dbReference type="ARBA" id="ARBA00025793"/>
    </source>
</evidence>
<evidence type="ECO:0000256" key="4">
    <source>
        <dbReference type="ARBA" id="ARBA00022989"/>
    </source>
</evidence>
<comment type="subcellular location">
    <subcellularLocation>
        <location evidence="1">Membrane</location>
        <topology evidence="1">Single-pass membrane protein</topology>
    </subcellularLocation>
</comment>
<keyword evidence="4 9" id="KW-1133">Transmembrane helix</keyword>
<evidence type="ECO:0000256" key="5">
    <source>
        <dbReference type="ARBA" id="ARBA00023136"/>
    </source>
</evidence>
<gene>
    <name evidence="12" type="ORF">FCM35_KLT13965</name>
</gene>
<dbReference type="Proteomes" id="UP000623129">
    <property type="component" value="Unassembled WGS sequence"/>
</dbReference>
<proteinExistence type="inferred from homology"/>
<evidence type="ECO:0000256" key="3">
    <source>
        <dbReference type="ARBA" id="ARBA00022729"/>
    </source>
</evidence>
<comment type="similarity">
    <text evidence="6">Belongs to the formin-like family. Class-I subfamily.</text>
</comment>
<dbReference type="AlphaFoldDB" id="A0A833VEK4"/>
<feature type="compositionally biased region" description="Low complexity" evidence="8">
    <location>
        <begin position="73"/>
        <end position="95"/>
    </location>
</feature>
<dbReference type="GO" id="GO:0045010">
    <property type="term" value="P:actin nucleation"/>
    <property type="evidence" value="ECO:0007669"/>
    <property type="project" value="InterPro"/>
</dbReference>
<dbReference type="SUPFAM" id="SSF101447">
    <property type="entry name" value="Formin homology 2 domain (FH2 domain)"/>
    <property type="match status" value="1"/>
</dbReference>
<evidence type="ECO:0000256" key="7">
    <source>
        <dbReference type="RuleBase" id="RU361260"/>
    </source>
</evidence>
<evidence type="ECO:0000256" key="10">
    <source>
        <dbReference type="SAM" id="SignalP"/>
    </source>
</evidence>
<dbReference type="GO" id="GO:0051015">
    <property type="term" value="F:actin filament binding"/>
    <property type="evidence" value="ECO:0007669"/>
    <property type="project" value="InterPro"/>
</dbReference>
<feature type="chain" id="PRO_5032808975" description="Formin-like protein" evidence="10">
    <location>
        <begin position="26"/>
        <end position="746"/>
    </location>
</feature>
<dbReference type="InterPro" id="IPR027643">
    <property type="entry name" value="Formin-like_plant"/>
</dbReference>
<dbReference type="GO" id="GO:0016020">
    <property type="term" value="C:membrane"/>
    <property type="evidence" value="ECO:0007669"/>
    <property type="project" value="UniProtKB-SubCell"/>
</dbReference>
<evidence type="ECO:0000313" key="12">
    <source>
        <dbReference type="EMBL" id="KAF3321749.1"/>
    </source>
</evidence>
<organism evidence="12 13">
    <name type="scientific">Carex littledalei</name>
    <dbReference type="NCBI Taxonomy" id="544730"/>
    <lineage>
        <taxon>Eukaryota</taxon>
        <taxon>Viridiplantae</taxon>
        <taxon>Streptophyta</taxon>
        <taxon>Embryophyta</taxon>
        <taxon>Tracheophyta</taxon>
        <taxon>Spermatophyta</taxon>
        <taxon>Magnoliopsida</taxon>
        <taxon>Liliopsida</taxon>
        <taxon>Poales</taxon>
        <taxon>Cyperaceae</taxon>
        <taxon>Cyperoideae</taxon>
        <taxon>Cariceae</taxon>
        <taxon>Carex</taxon>
        <taxon>Carex subgen. Euthyceras</taxon>
    </lineage>
</organism>
<feature type="domain" description="FH2" evidence="11">
    <location>
        <begin position="333"/>
        <end position="738"/>
    </location>
</feature>
<accession>A0A833VEK4</accession>
<keyword evidence="13" id="KW-1185">Reference proteome</keyword>